<comment type="caution">
    <text evidence="2">The sequence shown here is derived from an EMBL/GenBank/DDBJ whole genome shotgun (WGS) entry which is preliminary data.</text>
</comment>
<reference evidence="2 3" key="1">
    <citation type="journal article" date="2013" name="ISME J.">
        <title>A metabolic model for members of the genus Tetrasphaera involved in enhanced biological phosphorus removal.</title>
        <authorList>
            <person name="Kristiansen R."/>
            <person name="Nguyen H.T.T."/>
            <person name="Saunders A.M."/>
            <person name="Nielsen J.L."/>
            <person name="Wimmer R."/>
            <person name="Le V.Q."/>
            <person name="McIlroy S.J."/>
            <person name="Petrovski S."/>
            <person name="Seviour R.J."/>
            <person name="Calteau A."/>
            <person name="Nielsen K.L."/>
            <person name="Nielsen P.H."/>
        </authorList>
    </citation>
    <scope>NUCLEOTIDE SEQUENCE [LARGE SCALE GENOMIC DNA]</scope>
    <source>
        <strain evidence="2 3">Ben110</strain>
    </source>
</reference>
<keyword evidence="3" id="KW-1185">Reference proteome</keyword>
<feature type="region of interest" description="Disordered" evidence="1">
    <location>
        <begin position="506"/>
        <end position="605"/>
    </location>
</feature>
<dbReference type="STRING" id="1193182.BN11_3990006"/>
<gene>
    <name evidence="2" type="ORF">BN11_3990006</name>
</gene>
<protein>
    <recommendedName>
        <fullName evidence="4">DNA2/NAM7 helicase helicase domain-containing protein</fullName>
    </recommendedName>
</protein>
<dbReference type="Proteomes" id="UP000035763">
    <property type="component" value="Unassembled WGS sequence"/>
</dbReference>
<dbReference type="EMBL" id="CAJA01000333">
    <property type="protein sequence ID" value="CCH74161.1"/>
    <property type="molecule type" value="Genomic_DNA"/>
</dbReference>
<feature type="compositionally biased region" description="Basic residues" evidence="1">
    <location>
        <begin position="579"/>
        <end position="597"/>
    </location>
</feature>
<accession>W6JZD6</accession>
<feature type="compositionally biased region" description="Basic residues" evidence="1">
    <location>
        <begin position="512"/>
        <end position="537"/>
    </location>
</feature>
<name>W6JZD6_9MICO</name>
<feature type="compositionally biased region" description="Basic and acidic residues" evidence="1">
    <location>
        <begin position="565"/>
        <end position="578"/>
    </location>
</feature>
<evidence type="ECO:0000313" key="3">
    <source>
        <dbReference type="Proteomes" id="UP000035763"/>
    </source>
</evidence>
<dbReference type="AlphaFoldDB" id="W6JZD6"/>
<organism evidence="2 3">
    <name type="scientific">Nostocoides australiense Ben110</name>
    <dbReference type="NCBI Taxonomy" id="1193182"/>
    <lineage>
        <taxon>Bacteria</taxon>
        <taxon>Bacillati</taxon>
        <taxon>Actinomycetota</taxon>
        <taxon>Actinomycetes</taxon>
        <taxon>Micrococcales</taxon>
        <taxon>Intrasporangiaceae</taxon>
        <taxon>Nostocoides</taxon>
    </lineage>
</organism>
<evidence type="ECO:0008006" key="4">
    <source>
        <dbReference type="Google" id="ProtNLM"/>
    </source>
</evidence>
<dbReference type="InterPro" id="IPR027417">
    <property type="entry name" value="P-loop_NTPase"/>
</dbReference>
<dbReference type="Gene3D" id="3.40.50.300">
    <property type="entry name" value="P-loop containing nucleotide triphosphate hydrolases"/>
    <property type="match status" value="1"/>
</dbReference>
<proteinExistence type="predicted"/>
<evidence type="ECO:0000313" key="2">
    <source>
        <dbReference type="EMBL" id="CCH74161.1"/>
    </source>
</evidence>
<evidence type="ECO:0000256" key="1">
    <source>
        <dbReference type="SAM" id="MobiDB-lite"/>
    </source>
</evidence>
<sequence length="605" mass="65225">MTGRLVHCGLGSLVREPGTGSAPAAHRPSQFARASQVQSAWTSAGRELSEHVARMHRGREPWSLSVDEIQERIAAVCEAPEPPRSKIRLSGPHLGALGPAEAERWMTTLRGVAERGAWPSGEEPADPWWGAAIRTDEDAERARLAAKALGASGLAQFDAVFTEVFAGVSVPPLRTLGQHGAFIAEMARIGQVLEVFRLGVFDAPLEEWTAHTSGGTFERWRHGRAVKALLRPGAPHHDVDPLLHSALQARPVWQQVRGSQIMPGQVAGLGRAREAHDKLAAHASYLGERLRGHPDLLAERLPQLAARAADLSAQRSRLEVLPAVTDDLDAARTAGLGELIEDLAARRLSPEHVAAETEFVWLASVLAQTTASDSGYARVTGDAVRAAVTRFRENDRALQRAAAAGIIAERGEGKPLICVCSPHTVGLYLSRKAHFDVVIIDDAQALATADGISALARADQAVVVGDSHLPGPTFFTAAGAPLCVALPQPGPAPDRVAGRRGIPRTADLSLALRHRGGPGRGRSGHRARPRPRRAGGARRRDARASAGEGVAGRPDRRSRTRATHSGRDPRNDRPECRRLPRRARRRSPGRPRRRPRHRCDCSPRH</sequence>